<reference evidence="2 3" key="2">
    <citation type="submission" date="2018-10" db="EMBL/GenBank/DDBJ databases">
        <authorList>
            <consortium name="Pathogen Informatics"/>
        </authorList>
    </citation>
    <scope>NUCLEOTIDE SEQUENCE [LARGE SCALE GENOMIC DNA]</scope>
</reference>
<evidence type="ECO:0000313" key="3">
    <source>
        <dbReference type="Proteomes" id="UP000274131"/>
    </source>
</evidence>
<gene>
    <name evidence="2" type="ORF">EVEC_LOCUS12691</name>
</gene>
<dbReference type="EMBL" id="UXUI01016030">
    <property type="protein sequence ID" value="VDD97940.1"/>
    <property type="molecule type" value="Genomic_DNA"/>
</dbReference>
<reference evidence="4" key="1">
    <citation type="submission" date="2017-02" db="UniProtKB">
        <authorList>
            <consortium name="WormBaseParasite"/>
        </authorList>
    </citation>
    <scope>IDENTIFICATION</scope>
</reference>
<organism evidence="4">
    <name type="scientific">Enterobius vermicularis</name>
    <name type="common">Human pinworm</name>
    <dbReference type="NCBI Taxonomy" id="51028"/>
    <lineage>
        <taxon>Eukaryota</taxon>
        <taxon>Metazoa</taxon>
        <taxon>Ecdysozoa</taxon>
        <taxon>Nematoda</taxon>
        <taxon>Chromadorea</taxon>
        <taxon>Rhabditida</taxon>
        <taxon>Spirurina</taxon>
        <taxon>Oxyuridomorpha</taxon>
        <taxon>Oxyuroidea</taxon>
        <taxon>Oxyuridae</taxon>
        <taxon>Enterobius</taxon>
    </lineage>
</organism>
<protein>
    <submittedName>
        <fullName evidence="2 4">Uncharacterized protein</fullName>
    </submittedName>
</protein>
<name>A0A0N4VR95_ENTVE</name>
<accession>A0A0N4VR95</accession>
<proteinExistence type="predicted"/>
<feature type="compositionally biased region" description="Acidic residues" evidence="1">
    <location>
        <begin position="11"/>
        <end position="30"/>
    </location>
</feature>
<keyword evidence="3" id="KW-1185">Reference proteome</keyword>
<sequence length="54" mass="6122">MLRKKKKKGGEEEEEEEEDGGDDDDYDKDEADLVNVTVDLEVNILIVVCIIPVE</sequence>
<evidence type="ECO:0000313" key="4">
    <source>
        <dbReference type="WBParaSite" id="EVEC_0001356001-mRNA-1"/>
    </source>
</evidence>
<dbReference type="WBParaSite" id="EVEC_0001356001-mRNA-1">
    <property type="protein sequence ID" value="EVEC_0001356001-mRNA-1"/>
    <property type="gene ID" value="EVEC_0001356001"/>
</dbReference>
<dbReference type="AlphaFoldDB" id="A0A0N4VR95"/>
<dbReference type="Proteomes" id="UP000274131">
    <property type="component" value="Unassembled WGS sequence"/>
</dbReference>
<evidence type="ECO:0000313" key="2">
    <source>
        <dbReference type="EMBL" id="VDD97940.1"/>
    </source>
</evidence>
<feature type="region of interest" description="Disordered" evidence="1">
    <location>
        <begin position="1"/>
        <end position="30"/>
    </location>
</feature>
<evidence type="ECO:0000256" key="1">
    <source>
        <dbReference type="SAM" id="MobiDB-lite"/>
    </source>
</evidence>